<comment type="function">
    <text evidence="4">Component of the exocyst complex involved in the docking of exocytic vesicles with fusion sites on the plasma membrane.</text>
</comment>
<dbReference type="InterPro" id="IPR039682">
    <property type="entry name" value="Sec8/EXOC4"/>
</dbReference>
<dbReference type="Proteomes" id="UP000603453">
    <property type="component" value="Unassembled WGS sequence"/>
</dbReference>
<sequence length="1088" mass="125422">MSGNPFLQPGSPGIASRSKTVVRKNYVARQPSQEYFEAPDNDVVEGDFSEFEVVLREIHEGWHFMLGDDFDPVTLALKLMDDSSVGKKKDFQAFQHVLYNLDMALKTIVNDYYKGFNNSIGTFGGVLQYINDSSSRVVQMKSNLKKCKEELLQKRTDLLNLWYKSQQYKEMLSILETIEELRTTPEKIDAMMDSKHVLSAAKLLVTSLKQIMNDDMMQIGALDDIRRTLSTQKNTLYDLLIEELHNHLYLKNSYCDNRWSVYTPRQQDLPESTVKPREVKELKSGTPTIDESQTSEDMFSIENDILSEDPDKNPETDSYYYMEIIMESMLVLGEIPAALETIQERLPVEIHALVDKTISEVEQRHLVTKWTSQTRKKDKNGDDNAIYCLDKANSDSKNEVLKDLLWTLYSKLEAVLRGHRFIESCTRRIKKRLLSSRLTSGEELGSGSNINVYHFHEIWRPIQTEVRSILQDYLTSQDQSIVSVNEPGSTNTFRGKRDKPKQLFTFAEATENTDLEESYDDLKRKLFLSYKKQVPGFNYSDSSKRHSTIVDRFANDMSSKGHKVLVKPDAYNVSVLLKPTMCFLHRLREVFPSYDDHIEEGFSSFLDDFAINVFLPQIEEKVMQLIQHATVGLDAFQDARDYKNYSRYPIAKSAVALISVIQSLCRTMHSMPFHTDEYVRLIEIVLLKFYEKSYQRFYSTVARGTSYSEEQKNVTDIAISTSGYWAQDESLVGLLAQNPFFNDDSKSDQEFIKALNQAEITMELKLKNDKVLHPNELIFDPKKLIALGRLYHTLKWFVREIWDLRSANVPLSMVTSTSTQKILVPETEEDEDSPEVKSSKRWSNQDPRPIKEATEDVGPVLLPLRGEIVKRFDALLTTYQQLAETCLFTLRLEGRCHTMYYLEMAIRDGNYHLEDETFEPDPYVITLNSDLMELDDCINASLPSQDELFAFDGLPGLIVHILISEATYIKRLNANGVQKMVRNILALQQNLSNFVPLSQCSIMERAREYYQLFNLGSEGIIKSIQDNGPKFTFDEYRIILGFIHDINHEQEDEPKSAVDPQEDARKANSAKYSEWLMELVEIMADYEN</sequence>
<dbReference type="InterPro" id="IPR007191">
    <property type="entry name" value="Sec8_exocyst_N"/>
</dbReference>
<dbReference type="GO" id="GO:0090522">
    <property type="term" value="P:vesicle tethering involved in exocytosis"/>
    <property type="evidence" value="ECO:0007669"/>
    <property type="project" value="UniProtKB-UniRule"/>
</dbReference>
<dbReference type="OrthoDB" id="272977at2759"/>
<keyword evidence="9" id="KW-1185">Reference proteome</keyword>
<name>A0A8H7RDV1_9FUNG</name>
<dbReference type="EMBL" id="JAEPRD010000019">
    <property type="protein sequence ID" value="KAG2208437.1"/>
    <property type="molecule type" value="Genomic_DNA"/>
</dbReference>
<evidence type="ECO:0000256" key="4">
    <source>
        <dbReference type="RuleBase" id="RU367079"/>
    </source>
</evidence>
<evidence type="ECO:0000259" key="7">
    <source>
        <dbReference type="Pfam" id="PF20652"/>
    </source>
</evidence>
<dbReference type="Pfam" id="PF20652">
    <property type="entry name" value="Sec8_C"/>
    <property type="match status" value="1"/>
</dbReference>
<keyword evidence="1 4" id="KW-0813">Transport</keyword>
<dbReference type="GO" id="GO:0015031">
    <property type="term" value="P:protein transport"/>
    <property type="evidence" value="ECO:0007669"/>
    <property type="project" value="UniProtKB-KW"/>
</dbReference>
<organism evidence="8 9">
    <name type="scientific">Mucor saturninus</name>
    <dbReference type="NCBI Taxonomy" id="64648"/>
    <lineage>
        <taxon>Eukaryota</taxon>
        <taxon>Fungi</taxon>
        <taxon>Fungi incertae sedis</taxon>
        <taxon>Mucoromycota</taxon>
        <taxon>Mucoromycotina</taxon>
        <taxon>Mucoromycetes</taxon>
        <taxon>Mucorales</taxon>
        <taxon>Mucorineae</taxon>
        <taxon>Mucoraceae</taxon>
        <taxon>Mucor</taxon>
    </lineage>
</organism>
<evidence type="ECO:0000256" key="5">
    <source>
        <dbReference type="SAM" id="MobiDB-lite"/>
    </source>
</evidence>
<comment type="similarity">
    <text evidence="4">Belongs to the SEC8 family.</text>
</comment>
<feature type="domain" description="Exocyst complex component Sec8 N-terminal" evidence="6">
    <location>
        <begin position="52"/>
        <end position="190"/>
    </location>
</feature>
<evidence type="ECO:0000259" key="6">
    <source>
        <dbReference type="Pfam" id="PF04048"/>
    </source>
</evidence>
<comment type="caution">
    <text evidence="8">The sequence shown here is derived from an EMBL/GenBank/DDBJ whole genome shotgun (WGS) entry which is preliminary data.</text>
</comment>
<protein>
    <recommendedName>
        <fullName evidence="4">Exocyst complex component Sec8</fullName>
    </recommendedName>
</protein>
<dbReference type="PANTHER" id="PTHR14146">
    <property type="entry name" value="EXOCYST COMPLEX COMPONENT 4"/>
    <property type="match status" value="1"/>
</dbReference>
<evidence type="ECO:0000313" key="9">
    <source>
        <dbReference type="Proteomes" id="UP000603453"/>
    </source>
</evidence>
<dbReference type="GO" id="GO:0006904">
    <property type="term" value="P:vesicle docking involved in exocytosis"/>
    <property type="evidence" value="ECO:0007669"/>
    <property type="project" value="InterPro"/>
</dbReference>
<dbReference type="GO" id="GO:0006893">
    <property type="term" value="P:Golgi to plasma membrane transport"/>
    <property type="evidence" value="ECO:0007669"/>
    <property type="project" value="TreeGrafter"/>
</dbReference>
<evidence type="ECO:0000256" key="3">
    <source>
        <dbReference type="ARBA" id="ARBA00022927"/>
    </source>
</evidence>
<dbReference type="InterPro" id="IPR048630">
    <property type="entry name" value="Sec8_M"/>
</dbReference>
<reference evidence="8" key="1">
    <citation type="submission" date="2020-12" db="EMBL/GenBank/DDBJ databases">
        <title>Metabolic potential, ecology and presence of endohyphal bacteria is reflected in genomic diversity of Mucoromycotina.</title>
        <authorList>
            <person name="Muszewska A."/>
            <person name="Okrasinska A."/>
            <person name="Steczkiewicz K."/>
            <person name="Drgas O."/>
            <person name="Orlowska M."/>
            <person name="Perlinska-Lenart U."/>
            <person name="Aleksandrzak-Piekarczyk T."/>
            <person name="Szatraj K."/>
            <person name="Zielenkiewicz U."/>
            <person name="Pilsyk S."/>
            <person name="Malc E."/>
            <person name="Mieczkowski P."/>
            <person name="Kruszewska J.S."/>
            <person name="Biernat P."/>
            <person name="Pawlowska J."/>
        </authorList>
    </citation>
    <scope>NUCLEOTIDE SEQUENCE</scope>
    <source>
        <strain evidence="8">WA0000017839</strain>
    </source>
</reference>
<dbReference type="GO" id="GO:0006612">
    <property type="term" value="P:protein targeting to membrane"/>
    <property type="evidence" value="ECO:0007669"/>
    <property type="project" value="UniProtKB-UniRule"/>
</dbReference>
<dbReference type="PANTHER" id="PTHR14146:SF0">
    <property type="entry name" value="EXOCYST COMPLEX COMPONENT 4"/>
    <property type="match status" value="1"/>
</dbReference>
<dbReference type="GO" id="GO:0000145">
    <property type="term" value="C:exocyst"/>
    <property type="evidence" value="ECO:0007669"/>
    <property type="project" value="UniProtKB-UniRule"/>
</dbReference>
<evidence type="ECO:0000256" key="1">
    <source>
        <dbReference type="ARBA" id="ARBA00022448"/>
    </source>
</evidence>
<evidence type="ECO:0000313" key="8">
    <source>
        <dbReference type="EMBL" id="KAG2208437.1"/>
    </source>
</evidence>
<gene>
    <name evidence="8" type="ORF">INT47_010133</name>
</gene>
<accession>A0A8H7RDV1</accession>
<proteinExistence type="inferred from homology"/>
<feature type="region of interest" description="Disordered" evidence="5">
    <location>
        <begin position="822"/>
        <end position="851"/>
    </location>
</feature>
<dbReference type="Pfam" id="PF04048">
    <property type="entry name" value="Sec8_N"/>
    <property type="match status" value="1"/>
</dbReference>
<keyword evidence="2 4" id="KW-0268">Exocytosis</keyword>
<keyword evidence="3 4" id="KW-0653">Protein transport</keyword>
<evidence type="ECO:0000256" key="2">
    <source>
        <dbReference type="ARBA" id="ARBA00022483"/>
    </source>
</evidence>
<feature type="domain" description="Exocyst complex component Sec8 middle helical bundle" evidence="7">
    <location>
        <begin position="313"/>
        <end position="581"/>
    </location>
</feature>
<dbReference type="AlphaFoldDB" id="A0A8H7RDV1"/>